<name>A0A9Q9SV46_MOOP1</name>
<reference evidence="1" key="2">
    <citation type="submission" date="2022-10" db="EMBL/GenBank/DDBJ databases">
        <authorList>
            <person name="Ngo T.-E."/>
        </authorList>
    </citation>
    <scope>NUCLEOTIDE SEQUENCE</scope>
    <source>
        <strain evidence="1">JHB</strain>
    </source>
</reference>
<dbReference type="EMBL" id="CP017708">
    <property type="protein sequence ID" value="WAN70172.1"/>
    <property type="molecule type" value="Genomic_DNA"/>
</dbReference>
<proteinExistence type="predicted"/>
<gene>
    <name evidence="1" type="ORF">BJP36_39670</name>
</gene>
<dbReference type="Proteomes" id="UP000176944">
    <property type="component" value="Chromosome"/>
</dbReference>
<sequence>MTYSYTDSYWQCQTLRERFQCRLLANSTQRLGYKAVGHATRTASFINDTGCPSAPEQYKRFFFF</sequence>
<reference evidence="1" key="1">
    <citation type="journal article" date="2017" name="Proc. Natl. Acad. Sci. U.S.A.">
        <title>Comparative genomics uncovers the prolific and distinctive metabolic potential of the cyanobacterial genus Moorea.</title>
        <authorList>
            <person name="Leao T."/>
            <person name="Castelao G."/>
            <person name="Korobeynikov A."/>
            <person name="Monroe E.A."/>
            <person name="Podell S."/>
            <person name="Glukhov E."/>
            <person name="Allen E.E."/>
            <person name="Gerwick W.H."/>
            <person name="Gerwick L."/>
        </authorList>
    </citation>
    <scope>NUCLEOTIDE SEQUENCE</scope>
    <source>
        <strain evidence="1">JHB</strain>
    </source>
</reference>
<evidence type="ECO:0000313" key="1">
    <source>
        <dbReference type="EMBL" id="WAN70172.1"/>
    </source>
</evidence>
<organism evidence="1">
    <name type="scientific">Moorena producens (strain JHB)</name>
    <dbReference type="NCBI Taxonomy" id="1454205"/>
    <lineage>
        <taxon>Bacteria</taxon>
        <taxon>Bacillati</taxon>
        <taxon>Cyanobacteriota</taxon>
        <taxon>Cyanophyceae</taxon>
        <taxon>Coleofasciculales</taxon>
        <taxon>Coleofasciculaceae</taxon>
        <taxon>Moorena</taxon>
    </lineage>
</organism>
<dbReference type="AlphaFoldDB" id="A0A9Q9SV46"/>
<protein>
    <submittedName>
        <fullName evidence="1">Uncharacterized protein</fullName>
    </submittedName>
</protein>
<accession>A0A9Q9SV46</accession>